<proteinExistence type="predicted"/>
<keyword evidence="1" id="KW-1133">Transmembrane helix</keyword>
<dbReference type="EMBL" id="JAHSTU010000014">
    <property type="protein sequence ID" value="MBV4524400.1"/>
    <property type="molecule type" value="Genomic_DNA"/>
</dbReference>
<dbReference type="Proteomes" id="UP001049200">
    <property type="component" value="Unassembled WGS sequence"/>
</dbReference>
<comment type="caution">
    <text evidence="2">The sequence shown here is derived from an EMBL/GenBank/DDBJ whole genome shotgun (WGS) entry which is preliminary data.</text>
</comment>
<sequence length="74" mass="8284">MRKITERLPKPFLMGLLTAGLVYAVGWVGETDYQQAVASQKMYCEMSARGAWPPRPELNCQKAETQQGIRLVGL</sequence>
<dbReference type="RefSeq" id="WP_217873599.1">
    <property type="nucleotide sequence ID" value="NZ_JAHSTU010000014.1"/>
</dbReference>
<keyword evidence="3" id="KW-1185">Reference proteome</keyword>
<keyword evidence="1" id="KW-0472">Membrane</keyword>
<organism evidence="2 3">
    <name type="scientific">Pseudomonas azerbaijanoccidentalis</name>
    <dbReference type="NCBI Taxonomy" id="2842347"/>
    <lineage>
        <taxon>Bacteria</taxon>
        <taxon>Pseudomonadati</taxon>
        <taxon>Pseudomonadota</taxon>
        <taxon>Gammaproteobacteria</taxon>
        <taxon>Pseudomonadales</taxon>
        <taxon>Pseudomonadaceae</taxon>
        <taxon>Pseudomonas</taxon>
    </lineage>
</organism>
<evidence type="ECO:0000256" key="1">
    <source>
        <dbReference type="SAM" id="Phobius"/>
    </source>
</evidence>
<accession>A0ABS6QZP6</accession>
<protein>
    <submittedName>
        <fullName evidence="2">Uncharacterized protein</fullName>
    </submittedName>
</protein>
<gene>
    <name evidence="2" type="ORF">KVG88_30460</name>
</gene>
<evidence type="ECO:0000313" key="3">
    <source>
        <dbReference type="Proteomes" id="UP001049200"/>
    </source>
</evidence>
<keyword evidence="1" id="KW-0812">Transmembrane</keyword>
<evidence type="ECO:0000313" key="2">
    <source>
        <dbReference type="EMBL" id="MBV4524400.1"/>
    </source>
</evidence>
<name>A0ABS6QZP6_9PSED</name>
<reference evidence="2" key="1">
    <citation type="submission" date="2021-06" db="EMBL/GenBank/DDBJ databases">
        <title>Updating the genus Pseudomonas: Description of 43 new species and partition of the Pseudomonas putida group.</title>
        <authorList>
            <person name="Girard L."/>
            <person name="Lood C."/>
            <person name="Vandamme P."/>
            <person name="Rokni-Zadeh H."/>
            <person name="Van Noort V."/>
            <person name="Hofte M."/>
            <person name="Lavigne R."/>
            <person name="De Mot R."/>
        </authorList>
    </citation>
    <scope>NUCLEOTIDE SEQUENCE</scope>
    <source>
        <strain evidence="2">SWRI74</strain>
    </source>
</reference>
<feature type="transmembrane region" description="Helical" evidence="1">
    <location>
        <begin position="12"/>
        <end position="29"/>
    </location>
</feature>